<dbReference type="InterPro" id="IPR038763">
    <property type="entry name" value="DHH_sf"/>
</dbReference>
<reference evidence="2 3" key="1">
    <citation type="journal article" date="2016" name="Front. Microbiol.">
        <title>Microevolution Analysis of Bacillus coahuilensis Unveils Differences in Phosphorus Acquisition Strategies and Their Regulation.</title>
        <authorList>
            <person name="Gomez-Lunar Z."/>
            <person name="Hernandez-Gonzalez I."/>
            <person name="Rodriguez-Torres M.D."/>
            <person name="Souza V."/>
            <person name="Olmedo-Alvarez G."/>
        </authorList>
    </citation>
    <scope>NUCLEOTIDE SEQUENCE [LARGE SCALE GENOMIC DNA]</scope>
    <source>
        <strain evidence="3">p1.1.43</strain>
    </source>
</reference>
<accession>A0A147K854</accession>
<dbReference type="STRING" id="1150625.Q75_07520"/>
<dbReference type="OrthoDB" id="2035301at2"/>
<dbReference type="Pfam" id="PF26386">
    <property type="entry name" value="NrnB_C"/>
    <property type="match status" value="1"/>
</dbReference>
<dbReference type="AlphaFoldDB" id="A0A147K854"/>
<proteinExistence type="predicted"/>
<sequence>MELYTHNDLDGISCGILAKLAYGKKVNVSYLSIGAFHHKLSKVFETKEAANIFVTDLSVQGEEIDHINQLIDEGGSFTLIDHHQSAFELNEYDWATVTVESSNGIKECATSLYYRYLINEGTLKESTILNEYVEHVRQYDVWDWEKNNNVIAKQLNDLLTLMSFEEYESRIRSKIESDEEFTFDQFESNLLSIEEERMNRYISRKKRSVFQVEFQNHLVGIVYADSYISELGNTLGKLYSHLDYIAILNLGNKRLSLRTIHDHIDVSKVASTLHGGGHQKASGATLTEEAFEAMVIAAYKAEPLHMDATDNQFNVKENKDGVLYVNSEGKRIWVYYRDGSWYINENLHHTLDHDFSSFGEAERYIKKTYLAGLAKDRSFVSYLLEKLHQA</sequence>
<protein>
    <recommendedName>
        <fullName evidence="1">Oligoribonuclease NrnB C-terminal domain-containing protein</fullName>
    </recommendedName>
</protein>
<evidence type="ECO:0000259" key="1">
    <source>
        <dbReference type="Pfam" id="PF26386"/>
    </source>
</evidence>
<dbReference type="Proteomes" id="UP000074108">
    <property type="component" value="Unassembled WGS sequence"/>
</dbReference>
<gene>
    <name evidence="2" type="ORF">Q75_07520</name>
</gene>
<evidence type="ECO:0000313" key="2">
    <source>
        <dbReference type="EMBL" id="KUP06386.1"/>
    </source>
</evidence>
<dbReference type="InterPro" id="IPR052968">
    <property type="entry name" value="Nucleotide_metab_enz"/>
</dbReference>
<dbReference type="Gene3D" id="3.10.310.30">
    <property type="match status" value="1"/>
</dbReference>
<dbReference type="PATRIC" id="fig|1150625.3.peg.1583"/>
<dbReference type="EMBL" id="LDYG01000028">
    <property type="protein sequence ID" value="KUP06386.1"/>
    <property type="molecule type" value="Genomic_DNA"/>
</dbReference>
<evidence type="ECO:0000313" key="3">
    <source>
        <dbReference type="Proteomes" id="UP000074108"/>
    </source>
</evidence>
<dbReference type="PANTHER" id="PTHR42146:SF1">
    <property type="entry name" value="OLIGORIBONUCLEASE NRNB"/>
    <property type="match status" value="1"/>
</dbReference>
<feature type="domain" description="Oligoribonuclease NrnB C-terminal" evidence="1">
    <location>
        <begin position="321"/>
        <end position="389"/>
    </location>
</feature>
<comment type="caution">
    <text evidence="2">The sequence shown here is derived from an EMBL/GenBank/DDBJ whole genome shotgun (WGS) entry which is preliminary data.</text>
</comment>
<name>A0A147K854_9BACI</name>
<keyword evidence="3" id="KW-1185">Reference proteome</keyword>
<dbReference type="PANTHER" id="PTHR42146">
    <property type="entry name" value="3',5'-CYCLIC-NUCLEOTIDE PHOSPHODIESTERASE"/>
    <property type="match status" value="1"/>
</dbReference>
<dbReference type="SUPFAM" id="SSF64182">
    <property type="entry name" value="DHH phosphoesterases"/>
    <property type="match status" value="1"/>
</dbReference>
<dbReference type="InterPro" id="IPR058608">
    <property type="entry name" value="NrnB_C"/>
</dbReference>
<dbReference type="RefSeq" id="WP_059350952.1">
    <property type="nucleotide sequence ID" value="NZ_LDYG01000028.1"/>
</dbReference>
<organism evidence="2 3">
    <name type="scientific">Bacillus coahuilensis p1.1.43</name>
    <dbReference type="NCBI Taxonomy" id="1150625"/>
    <lineage>
        <taxon>Bacteria</taxon>
        <taxon>Bacillati</taxon>
        <taxon>Bacillota</taxon>
        <taxon>Bacilli</taxon>
        <taxon>Bacillales</taxon>
        <taxon>Bacillaceae</taxon>
        <taxon>Bacillus</taxon>
    </lineage>
</organism>